<feature type="non-terminal residue" evidence="3">
    <location>
        <position position="1"/>
    </location>
</feature>
<dbReference type="STRING" id="1841860.GCA_900157375_05104"/>
<evidence type="ECO:0000313" key="3">
    <source>
        <dbReference type="EMBL" id="SPM37258.1"/>
    </source>
</evidence>
<accession>A0A2U3P0K4</accession>
<dbReference type="PANTHER" id="PTHR43244">
    <property type="match status" value="1"/>
</dbReference>
<dbReference type="PANTHER" id="PTHR43244:SF1">
    <property type="entry name" value="5,10-METHYLENETETRAHYDROMETHANOPTERIN REDUCTASE"/>
    <property type="match status" value="1"/>
</dbReference>
<keyword evidence="3" id="KW-0503">Monooxygenase</keyword>
<name>A0A2U3P0K4_9MYCO</name>
<protein>
    <submittedName>
        <fullName evidence="3">Flavin-dependent oxidoreductase, luciferase family (Includes alkanesulfonate monooxygenase SsuD and methylene tetrahydromethanopterin reductase)</fullName>
    </submittedName>
</protein>
<feature type="domain" description="Luciferase-like" evidence="2">
    <location>
        <begin position="10"/>
        <end position="233"/>
    </location>
</feature>
<dbReference type="Pfam" id="PF00296">
    <property type="entry name" value="Bac_luciferase"/>
    <property type="match status" value="1"/>
</dbReference>
<dbReference type="InterPro" id="IPR011251">
    <property type="entry name" value="Luciferase-like_dom"/>
</dbReference>
<organism evidence="3 4">
    <name type="scientific">Mycobacterium rhizamassiliense</name>
    <dbReference type="NCBI Taxonomy" id="1841860"/>
    <lineage>
        <taxon>Bacteria</taxon>
        <taxon>Bacillati</taxon>
        <taxon>Actinomycetota</taxon>
        <taxon>Actinomycetes</taxon>
        <taxon>Mycobacteriales</taxon>
        <taxon>Mycobacteriaceae</taxon>
        <taxon>Mycobacterium</taxon>
    </lineage>
</organism>
<keyword evidence="4" id="KW-1185">Reference proteome</keyword>
<dbReference type="Gene3D" id="3.20.20.30">
    <property type="entry name" value="Luciferase-like domain"/>
    <property type="match status" value="1"/>
</dbReference>
<dbReference type="AlphaFoldDB" id="A0A2U3P0K4"/>
<reference evidence="3 4" key="1">
    <citation type="submission" date="2017-01" db="EMBL/GenBank/DDBJ databases">
        <authorList>
            <consortium name="Urmite Genomes"/>
        </authorList>
    </citation>
    <scope>NUCLEOTIDE SEQUENCE [LARGE SCALE GENOMIC DNA]</scope>
    <source>
        <strain evidence="3 4">AB57</strain>
    </source>
</reference>
<dbReference type="InterPro" id="IPR036661">
    <property type="entry name" value="Luciferase-like_sf"/>
</dbReference>
<dbReference type="Proteomes" id="UP000240988">
    <property type="component" value="Unassembled WGS sequence"/>
</dbReference>
<gene>
    <name evidence="3" type="ORF">MRAB57_5101</name>
</gene>
<dbReference type="SUPFAM" id="SSF51679">
    <property type="entry name" value="Bacterial luciferase-like"/>
    <property type="match status" value="1"/>
</dbReference>
<keyword evidence="1" id="KW-0560">Oxidoreductase</keyword>
<dbReference type="GO" id="GO:0016705">
    <property type="term" value="F:oxidoreductase activity, acting on paired donors, with incorporation or reduction of molecular oxygen"/>
    <property type="evidence" value="ECO:0007669"/>
    <property type="project" value="InterPro"/>
</dbReference>
<evidence type="ECO:0000256" key="1">
    <source>
        <dbReference type="ARBA" id="ARBA00023002"/>
    </source>
</evidence>
<dbReference type="InterPro" id="IPR050564">
    <property type="entry name" value="F420-G6PD/mer"/>
</dbReference>
<evidence type="ECO:0000313" key="4">
    <source>
        <dbReference type="Proteomes" id="UP000240988"/>
    </source>
</evidence>
<dbReference type="EMBL" id="FUFA01000005">
    <property type="protein sequence ID" value="SPM37258.1"/>
    <property type="molecule type" value="Genomic_DNA"/>
</dbReference>
<proteinExistence type="predicted"/>
<dbReference type="GO" id="GO:0004497">
    <property type="term" value="F:monooxygenase activity"/>
    <property type="evidence" value="ECO:0007669"/>
    <property type="project" value="UniProtKB-KW"/>
</dbReference>
<evidence type="ECO:0000259" key="2">
    <source>
        <dbReference type="Pfam" id="PF00296"/>
    </source>
</evidence>
<sequence>VPPYTHPLHFGALLEAPPGRPLDVLRLAERAEVSGLDVVSLPDHPYWAQRLDTFTLMSAIAQRTRRIRLLCNVANLPLRPPAQLARVSATLDWISKGRFDLGIGAGAQPLWDRIVAEGGPRLSAGESVDALEEAIHVIRRLWNPNTKANFRGNHYRLRDAEPSPLASGRIDIWLGAYRPRMLGLVGRLADGWIPSSFACSPADLAAANDLIDAAAEEAGRAPHSIRRGYNIAVDFDASERGFLQGPPHKIAKELAELSLARGISMHLLYRVESVDVLSRFAEEVVPAAREMVYVG</sequence>